<comment type="subcellular location">
    <subcellularLocation>
        <location evidence="1">Cell membrane</location>
        <topology evidence="1">Multi-pass membrane protein</topology>
    </subcellularLocation>
</comment>
<keyword evidence="3" id="KW-0597">Phosphoprotein</keyword>
<proteinExistence type="predicted"/>
<dbReference type="KEGG" id="prz:GZH47_23505"/>
<evidence type="ECO:0000256" key="7">
    <source>
        <dbReference type="SAM" id="Phobius"/>
    </source>
</evidence>
<keyword evidence="6 7" id="KW-0472">Membrane</keyword>
<keyword evidence="5 9" id="KW-0418">Kinase</keyword>
<evidence type="ECO:0000256" key="4">
    <source>
        <dbReference type="ARBA" id="ARBA00022679"/>
    </source>
</evidence>
<dbReference type="AlphaFoldDB" id="A0A6C0P552"/>
<keyword evidence="10" id="KW-1185">Reference proteome</keyword>
<dbReference type="SUPFAM" id="SSF55874">
    <property type="entry name" value="ATPase domain of HSP90 chaperone/DNA topoisomerase II/histidine kinase"/>
    <property type="match status" value="1"/>
</dbReference>
<evidence type="ECO:0000256" key="5">
    <source>
        <dbReference type="ARBA" id="ARBA00022777"/>
    </source>
</evidence>
<evidence type="ECO:0000256" key="6">
    <source>
        <dbReference type="ARBA" id="ARBA00023136"/>
    </source>
</evidence>
<gene>
    <name evidence="9" type="ORF">GZH47_23505</name>
</gene>
<dbReference type="Gene3D" id="3.30.565.10">
    <property type="entry name" value="Histidine kinase-like ATPase, C-terminal domain"/>
    <property type="match status" value="1"/>
</dbReference>
<evidence type="ECO:0000256" key="3">
    <source>
        <dbReference type="ARBA" id="ARBA00022553"/>
    </source>
</evidence>
<keyword evidence="7" id="KW-1133">Transmembrane helix</keyword>
<dbReference type="PROSITE" id="PS50885">
    <property type="entry name" value="HAMP"/>
    <property type="match status" value="1"/>
</dbReference>
<dbReference type="RefSeq" id="WP_162643465.1">
    <property type="nucleotide sequence ID" value="NZ_CP048286.1"/>
</dbReference>
<dbReference type="Pfam" id="PF06580">
    <property type="entry name" value="His_kinase"/>
    <property type="match status" value="1"/>
</dbReference>
<feature type="domain" description="HAMP" evidence="8">
    <location>
        <begin position="302"/>
        <end position="354"/>
    </location>
</feature>
<evidence type="ECO:0000313" key="10">
    <source>
        <dbReference type="Proteomes" id="UP000479114"/>
    </source>
</evidence>
<dbReference type="GO" id="GO:0005886">
    <property type="term" value="C:plasma membrane"/>
    <property type="evidence" value="ECO:0007669"/>
    <property type="project" value="UniProtKB-SubCell"/>
</dbReference>
<dbReference type="Pfam" id="PF02518">
    <property type="entry name" value="HATPase_c"/>
    <property type="match status" value="1"/>
</dbReference>
<dbReference type="SMART" id="SM00304">
    <property type="entry name" value="HAMP"/>
    <property type="match status" value="1"/>
</dbReference>
<dbReference type="EMBL" id="CP048286">
    <property type="protein sequence ID" value="QHW33471.1"/>
    <property type="molecule type" value="Genomic_DNA"/>
</dbReference>
<dbReference type="InterPro" id="IPR010559">
    <property type="entry name" value="Sig_transdc_His_kin_internal"/>
</dbReference>
<name>A0A6C0P552_9BACL</name>
<dbReference type="Proteomes" id="UP000479114">
    <property type="component" value="Chromosome"/>
</dbReference>
<feature type="transmembrane region" description="Helical" evidence="7">
    <location>
        <begin position="20"/>
        <end position="38"/>
    </location>
</feature>
<dbReference type="GO" id="GO:0000155">
    <property type="term" value="F:phosphorelay sensor kinase activity"/>
    <property type="evidence" value="ECO:0007669"/>
    <property type="project" value="InterPro"/>
</dbReference>
<dbReference type="InterPro" id="IPR003660">
    <property type="entry name" value="HAMP_dom"/>
</dbReference>
<sequence>MKRAITGLLNRLRFKQKLFLSYLVVIIIPILVLGVYAYNQSKEMLRIQGIQGIVKNVDTISGSIDGSVERYNHAVQSIVLNKTFQKIVTNDYSDLVNLSYDLQEYLTPYFNMMVMLDQEIDDVKFYTQTYVPEYGDSVQSADRVKDEDWYQSALKGKGSQWFSDNGLIVVAAFPRFFSDKATNLVYMRINEASMFKNVAALAKDGTVAITNDRGDVIYSNQGATGERLEAGQLQGMKEGAIRIGGIESYLVKKTVKQTGWTIYFIVPAKELSRNAGSIINATLIVIAGCIVIVLIMIWMFSKTMIRRIYALNSVMKRVEIGDLSIRIRSESKDEIGELTNRFGSMLARLNDLIDELFRNKIVQKEAEFKALQWQMNPHFLYNTLSFINWKALRSDDADISRVVTTLSKFYRTGLNRGNNMIPVRDELEHVKSYIEIIQTMKDHSFDVEYDIDEAVFGHTTINFILQPLAENAIMHGIARKESGRGLLRISAKLSNGKVVFQVQDNGIGMPLETANTLLQNDSSGYGMKNVNERLRLKYSSDYSFTVESAVDRGTQMSIVIPAYLQS</sequence>
<feature type="transmembrane region" description="Helical" evidence="7">
    <location>
        <begin position="278"/>
        <end position="300"/>
    </location>
</feature>
<dbReference type="Gene3D" id="6.10.340.10">
    <property type="match status" value="1"/>
</dbReference>
<dbReference type="SUPFAM" id="SSF158472">
    <property type="entry name" value="HAMP domain-like"/>
    <property type="match status" value="1"/>
</dbReference>
<organism evidence="9 10">
    <name type="scientific">Paenibacillus rhizovicinus</name>
    <dbReference type="NCBI Taxonomy" id="2704463"/>
    <lineage>
        <taxon>Bacteria</taxon>
        <taxon>Bacillati</taxon>
        <taxon>Bacillota</taxon>
        <taxon>Bacilli</taxon>
        <taxon>Bacillales</taxon>
        <taxon>Paenibacillaceae</taxon>
        <taxon>Paenibacillus</taxon>
    </lineage>
</organism>
<dbReference type="Pfam" id="PF00672">
    <property type="entry name" value="HAMP"/>
    <property type="match status" value="1"/>
</dbReference>
<accession>A0A6C0P552</accession>
<keyword evidence="7" id="KW-0812">Transmembrane</keyword>
<evidence type="ECO:0000259" key="8">
    <source>
        <dbReference type="PROSITE" id="PS50885"/>
    </source>
</evidence>
<protein>
    <submittedName>
        <fullName evidence="9">Sensor histidine kinase</fullName>
    </submittedName>
</protein>
<dbReference type="InterPro" id="IPR003594">
    <property type="entry name" value="HATPase_dom"/>
</dbReference>
<keyword evidence="2" id="KW-1003">Cell membrane</keyword>
<dbReference type="PANTHER" id="PTHR34220:SF7">
    <property type="entry name" value="SENSOR HISTIDINE KINASE YPDA"/>
    <property type="match status" value="1"/>
</dbReference>
<dbReference type="InterPro" id="IPR050640">
    <property type="entry name" value="Bact_2-comp_sensor_kinase"/>
</dbReference>
<evidence type="ECO:0000313" key="9">
    <source>
        <dbReference type="EMBL" id="QHW33471.1"/>
    </source>
</evidence>
<evidence type="ECO:0000256" key="2">
    <source>
        <dbReference type="ARBA" id="ARBA00022475"/>
    </source>
</evidence>
<dbReference type="CDD" id="cd06225">
    <property type="entry name" value="HAMP"/>
    <property type="match status" value="1"/>
</dbReference>
<dbReference type="InterPro" id="IPR036890">
    <property type="entry name" value="HATPase_C_sf"/>
</dbReference>
<dbReference type="PANTHER" id="PTHR34220">
    <property type="entry name" value="SENSOR HISTIDINE KINASE YPDA"/>
    <property type="match status" value="1"/>
</dbReference>
<keyword evidence="4" id="KW-0808">Transferase</keyword>
<reference evidence="9 10" key="1">
    <citation type="submission" date="2020-02" db="EMBL/GenBank/DDBJ databases">
        <title>Paenibacillus sp. nov., isolated from rhizosphere soil of tomato.</title>
        <authorList>
            <person name="Weon H.-Y."/>
            <person name="Lee S.A."/>
        </authorList>
    </citation>
    <scope>NUCLEOTIDE SEQUENCE [LARGE SCALE GENOMIC DNA]</scope>
    <source>
        <strain evidence="9 10">14171R-81</strain>
    </source>
</reference>
<evidence type="ECO:0000256" key="1">
    <source>
        <dbReference type="ARBA" id="ARBA00004651"/>
    </source>
</evidence>